<evidence type="ECO:0000313" key="1">
    <source>
        <dbReference type="EMBL" id="ADE14828.1"/>
    </source>
</evidence>
<protein>
    <recommendedName>
        <fullName evidence="3">SAP domain-containing protein</fullName>
    </recommendedName>
</protein>
<proteinExistence type="predicted"/>
<dbReference type="Proteomes" id="UP000001844">
    <property type="component" value="Chromosome"/>
</dbReference>
<dbReference type="OrthoDB" id="5567088at2"/>
<dbReference type="HOGENOM" id="CLU_203783_0_0_6"/>
<sequence>MDMNAILSIARLLSIPNPGLNKVELVRCIQRAEGNIDCFARAREGDCHQYGCLWREECLPLSRSGGGA</sequence>
<gene>
    <name evidence="1" type="ordered locus">Nhal_1700</name>
</gene>
<organism evidence="1 2">
    <name type="scientific">Nitrosococcus halophilus (strain Nc4)</name>
    <dbReference type="NCBI Taxonomy" id="472759"/>
    <lineage>
        <taxon>Bacteria</taxon>
        <taxon>Pseudomonadati</taxon>
        <taxon>Pseudomonadota</taxon>
        <taxon>Gammaproteobacteria</taxon>
        <taxon>Chromatiales</taxon>
        <taxon>Chromatiaceae</taxon>
        <taxon>Nitrosococcus</taxon>
    </lineage>
</organism>
<reference evidence="2" key="1">
    <citation type="submission" date="2010-04" db="EMBL/GenBank/DDBJ databases">
        <title>Complete genome sequence of Nitrosococcus halophilus Nc4, a salt-adapted, aerobic obligate ammonia-oxidizing sulfur purple bacterium.</title>
        <authorList>
            <consortium name="US DOE Joint Genome Institute"/>
            <person name="Campbell M.A."/>
            <person name="Malfatti S.A."/>
            <person name="Chain P.S.G."/>
            <person name="Heidelberg J.F."/>
            <person name="Ward B.B."/>
            <person name="Klotz M.G."/>
        </authorList>
    </citation>
    <scope>NUCLEOTIDE SEQUENCE [LARGE SCALE GENOMIC DNA]</scope>
    <source>
        <strain evidence="2">Nc4</strain>
    </source>
</reference>
<evidence type="ECO:0008006" key="3">
    <source>
        <dbReference type="Google" id="ProtNLM"/>
    </source>
</evidence>
<dbReference type="eggNOG" id="ENOG5033C3D">
    <property type="taxonomic scope" value="Bacteria"/>
</dbReference>
<accession>D5C2G9</accession>
<dbReference type="KEGG" id="nhl:Nhal_1700"/>
<dbReference type="EMBL" id="CP001798">
    <property type="protein sequence ID" value="ADE14828.1"/>
    <property type="molecule type" value="Genomic_DNA"/>
</dbReference>
<dbReference type="STRING" id="472759.Nhal_1700"/>
<evidence type="ECO:0000313" key="2">
    <source>
        <dbReference type="Proteomes" id="UP000001844"/>
    </source>
</evidence>
<dbReference type="AlphaFoldDB" id="D5C2G9"/>
<name>D5C2G9_NITHN</name>
<keyword evidence="2" id="KW-1185">Reference proteome</keyword>